<dbReference type="InterPro" id="IPR014941">
    <property type="entry name" value="FimB/Mfa2/Mfa3"/>
</dbReference>
<comment type="caution">
    <text evidence="8">The sequence shown here is derived from an EMBL/GenBank/DDBJ whole genome shotgun (WGS) entry which is preliminary data.</text>
</comment>
<dbReference type="PROSITE" id="PS51257">
    <property type="entry name" value="PROKAR_LIPOPROTEIN"/>
    <property type="match status" value="1"/>
</dbReference>
<dbReference type="Proteomes" id="UP000644010">
    <property type="component" value="Unassembled WGS sequence"/>
</dbReference>
<evidence type="ECO:0000313" key="9">
    <source>
        <dbReference type="Proteomes" id="UP000644010"/>
    </source>
</evidence>
<evidence type="ECO:0000256" key="5">
    <source>
        <dbReference type="ARBA" id="ARBA00023139"/>
    </source>
</evidence>
<keyword evidence="7" id="KW-0449">Lipoprotein</keyword>
<keyword evidence="6" id="KW-0998">Cell outer membrane</keyword>
<name>A0ABR7DYB4_9BACT</name>
<dbReference type="EMBL" id="JACOOI010000005">
    <property type="protein sequence ID" value="MBC5642510.1"/>
    <property type="molecule type" value="Genomic_DNA"/>
</dbReference>
<comment type="subcellular location">
    <subcellularLocation>
        <location evidence="1">Cell outer membrane</location>
    </subcellularLocation>
</comment>
<protein>
    <submittedName>
        <fullName evidence="8">FimB/Mfa2 family fimbrial subunit</fullName>
    </submittedName>
</protein>
<keyword evidence="9" id="KW-1185">Reference proteome</keyword>
<dbReference type="Gene3D" id="2.60.40.2100">
    <property type="match status" value="1"/>
</dbReference>
<reference evidence="8 9" key="1">
    <citation type="submission" date="2020-08" db="EMBL/GenBank/DDBJ databases">
        <title>Genome public.</title>
        <authorList>
            <person name="Liu C."/>
            <person name="Sun Q."/>
        </authorList>
    </citation>
    <scope>NUCLEOTIDE SEQUENCE [LARGE SCALE GENOMIC DNA]</scope>
    <source>
        <strain evidence="8 9">BX2</strain>
    </source>
</reference>
<accession>A0ABR7DYB4</accession>
<gene>
    <name evidence="8" type="ORF">H8S77_06380</name>
</gene>
<keyword evidence="5" id="KW-0564">Palmitate</keyword>
<evidence type="ECO:0000256" key="4">
    <source>
        <dbReference type="ARBA" id="ARBA00023136"/>
    </source>
</evidence>
<evidence type="ECO:0000256" key="3">
    <source>
        <dbReference type="ARBA" id="ARBA00022729"/>
    </source>
</evidence>
<organism evidence="8 9">
    <name type="scientific">Parabacteroides segnis</name>
    <dbReference type="NCBI Taxonomy" id="2763058"/>
    <lineage>
        <taxon>Bacteria</taxon>
        <taxon>Pseudomonadati</taxon>
        <taxon>Bacteroidota</taxon>
        <taxon>Bacteroidia</taxon>
        <taxon>Bacteroidales</taxon>
        <taxon>Tannerellaceae</taxon>
        <taxon>Parabacteroides</taxon>
    </lineage>
</organism>
<evidence type="ECO:0000256" key="6">
    <source>
        <dbReference type="ARBA" id="ARBA00023237"/>
    </source>
</evidence>
<evidence type="ECO:0000313" key="8">
    <source>
        <dbReference type="EMBL" id="MBC5642510.1"/>
    </source>
</evidence>
<evidence type="ECO:0000256" key="1">
    <source>
        <dbReference type="ARBA" id="ARBA00004442"/>
    </source>
</evidence>
<evidence type="ECO:0000256" key="7">
    <source>
        <dbReference type="ARBA" id="ARBA00023288"/>
    </source>
</evidence>
<keyword evidence="4" id="KW-0472">Membrane</keyword>
<dbReference type="RefSeq" id="WP_186958746.1">
    <property type="nucleotide sequence ID" value="NZ_JACOOI010000005.1"/>
</dbReference>
<proteinExistence type="inferred from homology"/>
<dbReference type="Pfam" id="PF08842">
    <property type="entry name" value="Mfa2"/>
    <property type="match status" value="1"/>
</dbReference>
<keyword evidence="3" id="KW-0732">Signal</keyword>
<sequence>MNENKYTYPGSSLWRLQHLLPLLSAVLLLTAAGCRKEALPGEKQLRLSFHSASQAGPDAIREIEVFIFDDQLRLISRATGAIGGTLSLDCPQTPTLHCIAWGNSKDNSLEFSMLQSGDPLDKAYLALTPLSSAQAETQFLNTPPDLYRGAIQLDNNTTTGSQLAFNMEMLPATASIHITISGLPEITGTMAGNYSIEVNRPATRIDFEGLPAGTASHRLTGSFNTQKEYIIPPFRLFPPATGKGIKIAVFHNGKLLKDITQTSDRQPILPKAGEELTLLIVFSPDGDAEVRPPGWKPNDIDVVYK</sequence>
<comment type="similarity">
    <text evidence="2">Belongs to the bacteroidetes fimbrillin superfamily. FimB/Mfa2 family.</text>
</comment>
<evidence type="ECO:0000256" key="2">
    <source>
        <dbReference type="ARBA" id="ARBA00007248"/>
    </source>
</evidence>